<dbReference type="RefSeq" id="WP_135270712.1">
    <property type="nucleotide sequence ID" value="NZ_SRIB01000004.1"/>
</dbReference>
<keyword evidence="4" id="KW-0479">Metal-binding</keyword>
<dbReference type="OrthoDB" id="9799672at2"/>
<dbReference type="SUPFAM" id="SSF53335">
    <property type="entry name" value="S-adenosyl-L-methionine-dependent methyltransferases"/>
    <property type="match status" value="1"/>
</dbReference>
<dbReference type="InterPro" id="IPR029063">
    <property type="entry name" value="SAM-dependent_MTases_sf"/>
</dbReference>
<dbReference type="Pfam" id="PF01596">
    <property type="entry name" value="Methyltransf_3"/>
    <property type="match status" value="1"/>
</dbReference>
<dbReference type="InterPro" id="IPR002935">
    <property type="entry name" value="SAM_O-MeTrfase"/>
</dbReference>
<evidence type="ECO:0000256" key="2">
    <source>
        <dbReference type="ARBA" id="ARBA00022679"/>
    </source>
</evidence>
<gene>
    <name evidence="4" type="primary">trmR</name>
    <name evidence="5" type="ORF">E4100_03760</name>
</gene>
<feature type="binding site" evidence="4">
    <location>
        <position position="39"/>
    </location>
    <ligand>
        <name>S-adenosyl-L-methionine</name>
        <dbReference type="ChEBI" id="CHEBI:59789"/>
    </ligand>
</feature>
<dbReference type="PANTHER" id="PTHR10509">
    <property type="entry name" value="O-METHYLTRANSFERASE-RELATED"/>
    <property type="match status" value="1"/>
</dbReference>
<dbReference type="PROSITE" id="PS51682">
    <property type="entry name" value="SAM_OMT_I"/>
    <property type="match status" value="1"/>
</dbReference>
<keyword evidence="3 4" id="KW-0949">S-adenosyl-L-methionine</keyword>
<evidence type="ECO:0000256" key="3">
    <source>
        <dbReference type="ARBA" id="ARBA00022691"/>
    </source>
</evidence>
<dbReference type="GO" id="GO:0000287">
    <property type="term" value="F:magnesium ion binding"/>
    <property type="evidence" value="ECO:0007669"/>
    <property type="project" value="UniProtKB-UniRule"/>
</dbReference>
<evidence type="ECO:0000256" key="1">
    <source>
        <dbReference type="ARBA" id="ARBA00022603"/>
    </source>
</evidence>
<dbReference type="InterPro" id="IPR050362">
    <property type="entry name" value="Cation-dep_OMT"/>
</dbReference>
<comment type="function">
    <text evidence="4">Catalyzes the methylation of 5-hydroxyuridine (ho5U) to form 5-methoxyuridine (mo5U) at position 34 in tRNAs.</text>
</comment>
<dbReference type="CDD" id="cd02440">
    <property type="entry name" value="AdoMet_MTases"/>
    <property type="match status" value="1"/>
</dbReference>
<dbReference type="GO" id="GO:0030488">
    <property type="term" value="P:tRNA methylation"/>
    <property type="evidence" value="ECO:0007669"/>
    <property type="project" value="UniProtKB-UniRule"/>
</dbReference>
<keyword evidence="4" id="KW-0460">Magnesium</keyword>
<dbReference type="GO" id="GO:0008757">
    <property type="term" value="F:S-adenosylmethionine-dependent methyltransferase activity"/>
    <property type="evidence" value="ECO:0007669"/>
    <property type="project" value="TreeGrafter"/>
</dbReference>
<name>A0A4Z0D728_9FIRM</name>
<feature type="binding site" evidence="4">
    <location>
        <position position="133"/>
    </location>
    <ligand>
        <name>Mg(2+)</name>
        <dbReference type="ChEBI" id="CHEBI:18420"/>
    </ligand>
</feature>
<feature type="binding site" evidence="4">
    <location>
        <position position="87"/>
    </location>
    <ligand>
        <name>S-adenosyl-L-methionine</name>
        <dbReference type="ChEBI" id="CHEBI:59789"/>
    </ligand>
</feature>
<dbReference type="Proteomes" id="UP000298381">
    <property type="component" value="Unassembled WGS sequence"/>
</dbReference>
<comment type="subunit">
    <text evidence="4">Homodimer.</text>
</comment>
<feature type="binding site" evidence="4">
    <location>
        <position position="69"/>
    </location>
    <ligand>
        <name>S-adenosyl-L-methionine</name>
        <dbReference type="ChEBI" id="CHEBI:59789"/>
    </ligand>
</feature>
<evidence type="ECO:0000313" key="5">
    <source>
        <dbReference type="EMBL" id="TFZ40686.1"/>
    </source>
</evidence>
<feature type="binding site" evidence="4">
    <location>
        <begin position="115"/>
        <end position="116"/>
    </location>
    <ligand>
        <name>S-adenosyl-L-methionine</name>
        <dbReference type="ChEBI" id="CHEBI:59789"/>
    </ligand>
</feature>
<dbReference type="EMBL" id="SRIB01000004">
    <property type="protein sequence ID" value="TFZ40686.1"/>
    <property type="molecule type" value="Genomic_DNA"/>
</dbReference>
<dbReference type="EC" id="2.1.1.-" evidence="4"/>
<keyword evidence="2 4" id="KW-0808">Transferase</keyword>
<dbReference type="GO" id="GO:0016300">
    <property type="term" value="F:tRNA (uridine) methyltransferase activity"/>
    <property type="evidence" value="ECO:0007669"/>
    <property type="project" value="UniProtKB-UniRule"/>
</dbReference>
<dbReference type="InterPro" id="IPR043675">
    <property type="entry name" value="TrmR_methyltr"/>
</dbReference>
<evidence type="ECO:0000313" key="6">
    <source>
        <dbReference type="Proteomes" id="UP000298381"/>
    </source>
</evidence>
<keyword evidence="1 4" id="KW-0489">Methyltransferase</keyword>
<reference evidence="5 6" key="1">
    <citation type="submission" date="2019-03" db="EMBL/GenBank/DDBJ databases">
        <title>Draft genome sequence data and analysis of a Fermenting Bacterium, Soehngenia longevitae strain 1933PT, isolated from petroleum reservoir in Azerbaijan.</title>
        <authorList>
            <person name="Grouzdev D.S."/>
            <person name="Bidzhieva S.K."/>
            <person name="Sokolova D.S."/>
            <person name="Tourova T.P."/>
            <person name="Poltaraus A.B."/>
            <person name="Nazina T.N."/>
        </authorList>
    </citation>
    <scope>NUCLEOTIDE SEQUENCE [LARGE SCALE GENOMIC DNA]</scope>
    <source>
        <strain evidence="5 6">1933P</strain>
    </source>
</reference>
<dbReference type="HAMAP" id="MF_02217">
    <property type="entry name" value="TrmR_methyltr"/>
    <property type="match status" value="1"/>
</dbReference>
<organism evidence="5 6">
    <name type="scientific">Soehngenia longivitae</name>
    <dbReference type="NCBI Taxonomy" id="2562294"/>
    <lineage>
        <taxon>Bacteria</taxon>
        <taxon>Bacillati</taxon>
        <taxon>Bacillota</taxon>
        <taxon>Tissierellia</taxon>
        <taxon>Tissierellales</taxon>
        <taxon>Tissierellaceae</taxon>
        <taxon>Soehngenia</taxon>
    </lineage>
</organism>
<feature type="binding site" evidence="4">
    <location>
        <position position="159"/>
    </location>
    <ligand>
        <name>Mg(2+)</name>
        <dbReference type="ChEBI" id="CHEBI:18420"/>
    </ligand>
</feature>
<accession>A0A4Z0D728</accession>
<keyword evidence="6" id="KW-1185">Reference proteome</keyword>
<comment type="catalytic activity">
    <reaction evidence="4">
        <text>5-hydroxyuridine(34) in tRNA + S-adenosyl-L-methionine = 5-methoxyuridine(34) in tRNA + S-adenosyl-L-homocysteine + H(+)</text>
        <dbReference type="Rhea" id="RHEA:60524"/>
        <dbReference type="Rhea" id="RHEA-COMP:13381"/>
        <dbReference type="Rhea" id="RHEA-COMP:15591"/>
        <dbReference type="ChEBI" id="CHEBI:15378"/>
        <dbReference type="ChEBI" id="CHEBI:57856"/>
        <dbReference type="ChEBI" id="CHEBI:59789"/>
        <dbReference type="ChEBI" id="CHEBI:136877"/>
        <dbReference type="ChEBI" id="CHEBI:143860"/>
    </reaction>
</comment>
<sequence>MSYIINDKVINYIQSLYSEESKFLNELRTYANINKIPILQKETAQLLKVLLKMIKPKEILEIGTAIGYSSILMAHSLNLQCKITTIELDPLLVDIAINNINNANLSNNIQVIEGDAISVLPLLTKKYDLIFIDANKSRYKEYFDMGKDMLNNGGVIISDNVLYKGMTAVDDSIHRRKRTIVKNMRNYLEYITTIDGYITSIIPIGDGVALTYKGD</sequence>
<evidence type="ECO:0000256" key="4">
    <source>
        <dbReference type="HAMAP-Rule" id="MF_02217"/>
    </source>
</evidence>
<comment type="caution">
    <text evidence="5">The sequence shown here is derived from an EMBL/GenBank/DDBJ whole genome shotgun (WGS) entry which is preliminary data.</text>
</comment>
<dbReference type="GO" id="GO:0008171">
    <property type="term" value="F:O-methyltransferase activity"/>
    <property type="evidence" value="ECO:0007669"/>
    <property type="project" value="InterPro"/>
</dbReference>
<dbReference type="Gene3D" id="3.40.50.150">
    <property type="entry name" value="Vaccinia Virus protein VP39"/>
    <property type="match status" value="1"/>
</dbReference>
<dbReference type="AlphaFoldDB" id="A0A4Z0D728"/>
<feature type="binding site" evidence="4">
    <location>
        <position position="160"/>
    </location>
    <ligand>
        <name>Mg(2+)</name>
        <dbReference type="ChEBI" id="CHEBI:18420"/>
    </ligand>
</feature>
<comment type="similarity">
    <text evidence="4">Belongs to the class I-like SAM-binding methyltransferase superfamily. Cation-dependent O-methyltransferase family.</text>
</comment>
<keyword evidence="4" id="KW-0819">tRNA processing</keyword>
<protein>
    <recommendedName>
        <fullName evidence="4">tRNA 5-hydroxyuridine methyltransferase</fullName>
        <ecNumber evidence="4">2.1.1.-</ecNumber>
    </recommendedName>
    <alternativeName>
        <fullName evidence="4">ho5U methyltransferase</fullName>
    </alternativeName>
</protein>
<dbReference type="PANTHER" id="PTHR10509:SF14">
    <property type="entry name" value="CAFFEOYL-COA O-METHYLTRANSFERASE 3-RELATED"/>
    <property type="match status" value="1"/>
</dbReference>
<feature type="binding site" evidence="4">
    <location>
        <position position="133"/>
    </location>
    <ligand>
        <name>S-adenosyl-L-methionine</name>
        <dbReference type="ChEBI" id="CHEBI:59789"/>
    </ligand>
</feature>
<proteinExistence type="inferred from homology"/>